<evidence type="ECO:0000313" key="3">
    <source>
        <dbReference type="EMBL" id="SHG13620.1"/>
    </source>
</evidence>
<feature type="transmembrane region" description="Helical" evidence="1">
    <location>
        <begin position="287"/>
        <end position="304"/>
    </location>
</feature>
<protein>
    <recommendedName>
        <fullName evidence="2">DUF4350 domain-containing protein</fullName>
    </recommendedName>
</protein>
<dbReference type="STRING" id="1297750.SAMN05444405_1267"/>
<keyword evidence="4" id="KW-1185">Reference proteome</keyword>
<organism evidence="3 4">
    <name type="scientific">Bacteroides luti</name>
    <dbReference type="NCBI Taxonomy" id="1297750"/>
    <lineage>
        <taxon>Bacteria</taxon>
        <taxon>Pseudomonadati</taxon>
        <taxon>Bacteroidota</taxon>
        <taxon>Bacteroidia</taxon>
        <taxon>Bacteroidales</taxon>
        <taxon>Bacteroidaceae</taxon>
        <taxon>Bacteroides</taxon>
    </lineage>
</organism>
<evidence type="ECO:0000259" key="2">
    <source>
        <dbReference type="Pfam" id="PF14258"/>
    </source>
</evidence>
<dbReference type="Pfam" id="PF14258">
    <property type="entry name" value="DUF4350"/>
    <property type="match status" value="1"/>
</dbReference>
<dbReference type="Proteomes" id="UP000184509">
    <property type="component" value="Unassembled WGS sequence"/>
</dbReference>
<evidence type="ECO:0000256" key="1">
    <source>
        <dbReference type="SAM" id="Phobius"/>
    </source>
</evidence>
<reference evidence="3 4" key="1">
    <citation type="submission" date="2016-11" db="EMBL/GenBank/DDBJ databases">
        <authorList>
            <person name="Jaros S."/>
            <person name="Januszkiewicz K."/>
            <person name="Wedrychowicz H."/>
        </authorList>
    </citation>
    <scope>NUCLEOTIDE SEQUENCE [LARGE SCALE GENOMIC DNA]</scope>
    <source>
        <strain evidence="3 4">DSM 26991</strain>
    </source>
</reference>
<accession>A0A1M5HCD0</accession>
<proteinExistence type="predicted"/>
<dbReference type="EMBL" id="FQTV01000026">
    <property type="protein sequence ID" value="SHG13620.1"/>
    <property type="molecule type" value="Genomic_DNA"/>
</dbReference>
<dbReference type="RefSeq" id="WP_073404232.1">
    <property type="nucleotide sequence ID" value="NZ_FQTV01000026.1"/>
</dbReference>
<keyword evidence="1" id="KW-1133">Transmembrane helix</keyword>
<feature type="domain" description="DUF4350" evidence="2">
    <location>
        <begin position="38"/>
        <end position="251"/>
    </location>
</feature>
<gene>
    <name evidence="3" type="ORF">SAMN05444405_1267</name>
</gene>
<sequence length="422" mass="49302">MKGNLKFIVFILLLIPVMFYFEQSFTKEFSWDASFNKNDKQPFGCFVFDDVLSSSLKGNYSLSDKTFFQLNNDSTARPKAFLVLSDYAFMDSLQFRSMISLLRKGNKVMFVSSTFSPYLVDSLRITAHNSFIAYNDIKAMTQHTRKRKPLFLCNTVLPCKIYRFYPQICTDFFSQVTPDEPKMKDQSKDKRKHTWLSETPSTVLAKNREGFPVAFSKKVGKGELFLVSTPLLFTNYGILDQQNAGYVFSLLSYMKGMPLVRYDASKTKSEAKDTPLRYFLSQPPLRWSIYLSMFVLILFMRFNAKRRQRIIPVIEPPVNTTLDFIKQIGTLYHQKKDYLGILRKKKVYFAKALKKETYIDIEEEALTMDLCHRLSNKTGMEAEKIYKMLKELELLQYDIPIDEKTLKDYIDRMNEIITNSNK</sequence>
<name>A0A1M5HCD0_9BACE</name>
<dbReference type="AlphaFoldDB" id="A0A1M5HCD0"/>
<keyword evidence="1" id="KW-0472">Membrane</keyword>
<evidence type="ECO:0000313" key="4">
    <source>
        <dbReference type="Proteomes" id="UP000184509"/>
    </source>
</evidence>
<dbReference type="InterPro" id="IPR025646">
    <property type="entry name" value="DUF4350"/>
</dbReference>
<keyword evidence="1" id="KW-0812">Transmembrane</keyword>